<dbReference type="Pfam" id="PF00583">
    <property type="entry name" value="Acetyltransf_1"/>
    <property type="match status" value="2"/>
</dbReference>
<dbReference type="InterPro" id="IPR016181">
    <property type="entry name" value="Acyl_CoA_acyltransferase"/>
</dbReference>
<evidence type="ECO:0000259" key="3">
    <source>
        <dbReference type="PROSITE" id="PS51186"/>
    </source>
</evidence>
<dbReference type="Gene3D" id="3.40.630.30">
    <property type="match status" value="1"/>
</dbReference>
<dbReference type="EC" id="2.3.1.-" evidence="4"/>
<keyword evidence="1 4" id="KW-0808">Transferase</keyword>
<evidence type="ECO:0000313" key="4">
    <source>
        <dbReference type="EMBL" id="MFC5176351.1"/>
    </source>
</evidence>
<dbReference type="InterPro" id="IPR050680">
    <property type="entry name" value="YpeA/RimI_acetyltransf"/>
</dbReference>
<dbReference type="PANTHER" id="PTHR43420">
    <property type="entry name" value="ACETYLTRANSFERASE"/>
    <property type="match status" value="1"/>
</dbReference>
<protein>
    <submittedName>
        <fullName evidence="4">GNAT family N-acetyltransferase</fullName>
        <ecNumber evidence="4">2.3.1.-</ecNumber>
    </submittedName>
</protein>
<keyword evidence="2 4" id="KW-0012">Acyltransferase</keyword>
<evidence type="ECO:0000256" key="1">
    <source>
        <dbReference type="ARBA" id="ARBA00022679"/>
    </source>
</evidence>
<gene>
    <name evidence="4" type="ORF">ACFPGP_06695</name>
</gene>
<feature type="domain" description="N-acetyltransferase" evidence="3">
    <location>
        <begin position="11"/>
        <end position="157"/>
    </location>
</feature>
<sequence length="301" mass="32607">MPAPLSLPDGLVERPLNPADAAAVTAVMAAQELVDVGEVVIEEADIVGDWQRPGYDVPASTVGVLDGDTLVAYAEVAHADRGDAAVHPDYRGRGIGTALARWMQEKAREKGSTVIGMPVPEGSAGDRLLADLGYRVRWTSWVLQLPEGAVVPDRPLPEGYVVRAAEPGEHRACWQVQEDAFLEWSERERDTFEEWQATTTLRPGFEPWQLRVVVDPAGDVVAVALLQMNEGCGFISRLATRKDQRGRGLAQALLADTFGVARAHGATRSELSTDSRTGALGLYEKVGMRVTSTWVNRGIDV</sequence>
<accession>A0ABW0BHS0</accession>
<dbReference type="EMBL" id="JBHSKD010000007">
    <property type="protein sequence ID" value="MFC5176351.1"/>
    <property type="molecule type" value="Genomic_DNA"/>
</dbReference>
<dbReference type="PROSITE" id="PS51186">
    <property type="entry name" value="GNAT"/>
    <property type="match status" value="2"/>
</dbReference>
<dbReference type="CDD" id="cd04301">
    <property type="entry name" value="NAT_SF"/>
    <property type="match status" value="2"/>
</dbReference>
<comment type="caution">
    <text evidence="4">The sequence shown here is derived from an EMBL/GenBank/DDBJ whole genome shotgun (WGS) entry which is preliminary data.</text>
</comment>
<dbReference type="Proteomes" id="UP001596087">
    <property type="component" value="Unassembled WGS sequence"/>
</dbReference>
<keyword evidence="5" id="KW-1185">Reference proteome</keyword>
<dbReference type="SUPFAM" id="SSF55729">
    <property type="entry name" value="Acyl-CoA N-acyltransferases (Nat)"/>
    <property type="match status" value="2"/>
</dbReference>
<evidence type="ECO:0000256" key="2">
    <source>
        <dbReference type="ARBA" id="ARBA00023315"/>
    </source>
</evidence>
<dbReference type="RefSeq" id="WP_378588589.1">
    <property type="nucleotide sequence ID" value="NZ_JBHSKD010000007.1"/>
</dbReference>
<dbReference type="InterPro" id="IPR000182">
    <property type="entry name" value="GNAT_dom"/>
</dbReference>
<reference evidence="5" key="1">
    <citation type="journal article" date="2019" name="Int. J. Syst. Evol. Microbiol.">
        <title>The Global Catalogue of Microorganisms (GCM) 10K type strain sequencing project: providing services to taxonomists for standard genome sequencing and annotation.</title>
        <authorList>
            <consortium name="The Broad Institute Genomics Platform"/>
            <consortium name="The Broad Institute Genome Sequencing Center for Infectious Disease"/>
            <person name="Wu L."/>
            <person name="Ma J."/>
        </authorList>
    </citation>
    <scope>NUCLEOTIDE SEQUENCE [LARGE SCALE GENOMIC DNA]</scope>
    <source>
        <strain evidence="5">DFY41</strain>
    </source>
</reference>
<dbReference type="GO" id="GO:0016746">
    <property type="term" value="F:acyltransferase activity"/>
    <property type="evidence" value="ECO:0007669"/>
    <property type="project" value="UniProtKB-KW"/>
</dbReference>
<evidence type="ECO:0000313" key="5">
    <source>
        <dbReference type="Proteomes" id="UP001596087"/>
    </source>
</evidence>
<proteinExistence type="predicted"/>
<name>A0ABW0BHS0_9ACTN</name>
<feature type="domain" description="N-acetyltransferase" evidence="3">
    <location>
        <begin position="160"/>
        <end position="301"/>
    </location>
</feature>
<organism evidence="4 5">
    <name type="scientific">Nocardioides taihuensis</name>
    <dbReference type="NCBI Taxonomy" id="1835606"/>
    <lineage>
        <taxon>Bacteria</taxon>
        <taxon>Bacillati</taxon>
        <taxon>Actinomycetota</taxon>
        <taxon>Actinomycetes</taxon>
        <taxon>Propionibacteriales</taxon>
        <taxon>Nocardioidaceae</taxon>
        <taxon>Nocardioides</taxon>
    </lineage>
</organism>